<evidence type="ECO:0000313" key="3">
    <source>
        <dbReference type="Proteomes" id="UP000198224"/>
    </source>
</evidence>
<sequence length="354" mass="37351">MQRSGAPQSRTKDQPGEREECSAAEPRSRERKTSPVSDAAFFVDSWDPAYGASFEASASGPAAPSSAQVDVDAELPAVDWRAIGLRQGVRAPDVVLLVDGVRRIDASIWTAEEDGGSFPGLAASYAAGVVRCDLGRGAAQLAGTRVGRGLFTASPSAQDVVAGAIRYPVHRVGGTGELGKLPAAVQGPLTALEVAVSDAARVDGDLLVVDGPLRSRRQLPRTLGYIKTQHSQYLDARLTAVVVGLASGERSPVFRLGTAWGGWSWYLRLPVAIGAPWAGIVRVECSADLPVEAAIELADLSLVTLPRFASTPYKDPRAPQNLIPIAGLERRLRALLGDSRLLHRALTAAARAAR</sequence>
<proteinExistence type="predicted"/>
<name>A0A1C4Z6A4_9ACTN</name>
<gene>
    <name evidence="2" type="ORF">GA0070612_5863</name>
</gene>
<reference evidence="3" key="1">
    <citation type="submission" date="2016-06" db="EMBL/GenBank/DDBJ databases">
        <authorList>
            <person name="Varghese N."/>
            <person name="Submissions Spin"/>
        </authorList>
    </citation>
    <scope>NUCLEOTIDE SEQUENCE [LARGE SCALE GENOMIC DNA]</scope>
    <source>
        <strain evidence="3">DSM 45160</strain>
    </source>
</reference>
<dbReference type="SUPFAM" id="SSF53098">
    <property type="entry name" value="Ribonuclease H-like"/>
    <property type="match status" value="1"/>
</dbReference>
<dbReference type="AlphaFoldDB" id="A0A1C4Z6A4"/>
<keyword evidence="3" id="KW-1185">Reference proteome</keyword>
<dbReference type="EMBL" id="LT607409">
    <property type="protein sequence ID" value="SCF28453.1"/>
    <property type="molecule type" value="Genomic_DNA"/>
</dbReference>
<dbReference type="eggNOG" id="COG2380">
    <property type="taxonomic scope" value="Bacteria"/>
</dbReference>
<feature type="region of interest" description="Disordered" evidence="1">
    <location>
        <begin position="1"/>
        <end position="37"/>
    </location>
</feature>
<evidence type="ECO:0000256" key="1">
    <source>
        <dbReference type="SAM" id="MobiDB-lite"/>
    </source>
</evidence>
<dbReference type="InterPro" id="IPR012337">
    <property type="entry name" value="RNaseH-like_sf"/>
</dbReference>
<evidence type="ECO:0000313" key="2">
    <source>
        <dbReference type="EMBL" id="SCF28453.1"/>
    </source>
</evidence>
<dbReference type="Proteomes" id="UP000198224">
    <property type="component" value="Chromosome I"/>
</dbReference>
<evidence type="ECO:0008006" key="4">
    <source>
        <dbReference type="Google" id="ProtNLM"/>
    </source>
</evidence>
<feature type="compositionally biased region" description="Basic and acidic residues" evidence="1">
    <location>
        <begin position="10"/>
        <end position="33"/>
    </location>
</feature>
<organism evidence="2 3">
    <name type="scientific">Micromonospora chokoriensis</name>
    <dbReference type="NCBI Taxonomy" id="356851"/>
    <lineage>
        <taxon>Bacteria</taxon>
        <taxon>Bacillati</taxon>
        <taxon>Actinomycetota</taxon>
        <taxon>Actinomycetes</taxon>
        <taxon>Micromonosporales</taxon>
        <taxon>Micromonosporaceae</taxon>
        <taxon>Micromonospora</taxon>
    </lineage>
</organism>
<protein>
    <recommendedName>
        <fullName evidence="4">NurA domain-containing protein</fullName>
    </recommendedName>
</protein>
<accession>A0A1C4Z6A4</accession>